<evidence type="ECO:0000256" key="3">
    <source>
        <dbReference type="ARBA" id="ARBA00022516"/>
    </source>
</evidence>
<feature type="transmembrane region" description="Helical" evidence="16">
    <location>
        <begin position="248"/>
        <end position="268"/>
    </location>
</feature>
<evidence type="ECO:0000256" key="13">
    <source>
        <dbReference type="ARBA" id="ARBA00023160"/>
    </source>
</evidence>
<dbReference type="Pfam" id="PF00487">
    <property type="entry name" value="FA_desaturase"/>
    <property type="match status" value="1"/>
</dbReference>
<comment type="caution">
    <text evidence="18">The sequence shown here is derived from an EMBL/GenBank/DDBJ whole genome shotgun (WGS) entry which is preliminary data.</text>
</comment>
<comment type="cofactor">
    <cofactor evidence="14">
        <name>Fe(2+)</name>
        <dbReference type="ChEBI" id="CHEBI:29033"/>
    </cofactor>
    <text evidence="14">Expected to bind 2 Fe(2+) ions per subunit.</text>
</comment>
<keyword evidence="14" id="KW-0813">Transport</keyword>
<dbReference type="SMART" id="SM01117">
    <property type="entry name" value="Cyt-b5"/>
    <property type="match status" value="1"/>
</dbReference>
<keyword evidence="8 16" id="KW-1133">Transmembrane helix</keyword>
<comment type="catalytic activity">
    <reaction evidence="14">
        <text>octadecanoyl-CoA + 2 Fe(II)-[cytochrome b5] + O2 + 2 H(+) = (9Z)-octadecenoyl-CoA + 2 Fe(III)-[cytochrome b5] + 2 H2O</text>
        <dbReference type="Rhea" id="RHEA:19721"/>
        <dbReference type="Rhea" id="RHEA-COMP:10438"/>
        <dbReference type="Rhea" id="RHEA-COMP:10439"/>
        <dbReference type="ChEBI" id="CHEBI:15377"/>
        <dbReference type="ChEBI" id="CHEBI:15378"/>
        <dbReference type="ChEBI" id="CHEBI:15379"/>
        <dbReference type="ChEBI" id="CHEBI:29033"/>
        <dbReference type="ChEBI" id="CHEBI:29034"/>
        <dbReference type="ChEBI" id="CHEBI:57387"/>
        <dbReference type="ChEBI" id="CHEBI:57394"/>
        <dbReference type="EC" id="1.14.19.1"/>
    </reaction>
</comment>
<feature type="transmembrane region" description="Helical" evidence="16">
    <location>
        <begin position="106"/>
        <end position="127"/>
    </location>
</feature>
<evidence type="ECO:0000256" key="15">
    <source>
        <dbReference type="SAM" id="MobiDB-lite"/>
    </source>
</evidence>
<dbReference type="PROSITE" id="PS00476">
    <property type="entry name" value="FATTY_ACID_DESATUR_1"/>
    <property type="match status" value="1"/>
</dbReference>
<comment type="function">
    <text evidence="14">Stearoyl-CoA desaturase that utilizes O(2) and electrons from reduced cytochrome b5 to introduce the first double bond into saturated fatty acyl-CoA substrates.</text>
</comment>
<dbReference type="CDD" id="cd03505">
    <property type="entry name" value="Delta9-FADS-like"/>
    <property type="match status" value="1"/>
</dbReference>
<dbReference type="GO" id="GO:0005506">
    <property type="term" value="F:iron ion binding"/>
    <property type="evidence" value="ECO:0007669"/>
    <property type="project" value="TreeGrafter"/>
</dbReference>
<keyword evidence="7 14" id="KW-0276">Fatty acid metabolism</keyword>
<feature type="region of interest" description="Disordered" evidence="15">
    <location>
        <begin position="490"/>
        <end position="514"/>
    </location>
</feature>
<keyword evidence="12 16" id="KW-0472">Membrane</keyword>
<comment type="similarity">
    <text evidence="2 14">Belongs to the fatty acid desaturase type 1 family.</text>
</comment>
<feature type="domain" description="Cytochrome b5 heme-binding" evidence="17">
    <location>
        <begin position="401"/>
        <end position="480"/>
    </location>
</feature>
<evidence type="ECO:0000256" key="14">
    <source>
        <dbReference type="PIRNR" id="PIRNR000345"/>
    </source>
</evidence>
<keyword evidence="4 14" id="KW-0349">Heme</keyword>
<dbReference type="InterPro" id="IPR001199">
    <property type="entry name" value="Cyt_B5-like_heme/steroid-bd"/>
</dbReference>
<evidence type="ECO:0000256" key="6">
    <source>
        <dbReference type="ARBA" id="ARBA00022723"/>
    </source>
</evidence>
<dbReference type="Pfam" id="PF00173">
    <property type="entry name" value="Cyt-b5"/>
    <property type="match status" value="1"/>
</dbReference>
<reference evidence="18" key="1">
    <citation type="submission" date="2021-11" db="EMBL/GenBank/DDBJ databases">
        <authorList>
            <person name="Herlambang A."/>
            <person name="Guo Y."/>
            <person name="Takashima Y."/>
            <person name="Nishizawa T."/>
        </authorList>
    </citation>
    <scope>NUCLEOTIDE SEQUENCE</scope>
    <source>
        <strain evidence="18">E1425</strain>
    </source>
</reference>
<dbReference type="SUPFAM" id="SSF55856">
    <property type="entry name" value="Cytochrome b5-like heme/steroid binding domain"/>
    <property type="match status" value="1"/>
</dbReference>
<evidence type="ECO:0000313" key="18">
    <source>
        <dbReference type="EMBL" id="GJJ78835.1"/>
    </source>
</evidence>
<evidence type="ECO:0000256" key="10">
    <source>
        <dbReference type="ARBA" id="ARBA00023004"/>
    </source>
</evidence>
<feature type="transmembrane region" description="Helical" evidence="16">
    <location>
        <begin position="166"/>
        <end position="187"/>
    </location>
</feature>
<dbReference type="PROSITE" id="PS00191">
    <property type="entry name" value="CYTOCHROME_B5_1"/>
    <property type="match status" value="1"/>
</dbReference>
<evidence type="ECO:0000256" key="1">
    <source>
        <dbReference type="ARBA" id="ARBA00004141"/>
    </source>
</evidence>
<keyword evidence="10 14" id="KW-0408">Iron</keyword>
<feature type="compositionally biased region" description="Polar residues" evidence="15">
    <location>
        <begin position="1"/>
        <end position="23"/>
    </location>
</feature>
<evidence type="ECO:0000256" key="8">
    <source>
        <dbReference type="ARBA" id="ARBA00022989"/>
    </source>
</evidence>
<evidence type="ECO:0000256" key="4">
    <source>
        <dbReference type="ARBA" id="ARBA00022617"/>
    </source>
</evidence>
<dbReference type="InterPro" id="IPR018506">
    <property type="entry name" value="Cyt_B5_heme-BS"/>
</dbReference>
<reference evidence="18" key="2">
    <citation type="journal article" date="2022" name="Microbiol. Resour. Announc.">
        <title>Whole-Genome Sequence of Entomortierella parvispora E1425, a Mucoromycotan Fungus Associated with Burkholderiaceae-Related Endosymbiotic Bacteria.</title>
        <authorList>
            <person name="Herlambang A."/>
            <person name="Guo Y."/>
            <person name="Takashima Y."/>
            <person name="Narisawa K."/>
            <person name="Ohta H."/>
            <person name="Nishizawa T."/>
        </authorList>
    </citation>
    <scope>NUCLEOTIDE SEQUENCE</scope>
    <source>
        <strain evidence="18">E1425</strain>
    </source>
</reference>
<dbReference type="InterPro" id="IPR036400">
    <property type="entry name" value="Cyt_B5-like_heme/steroid_sf"/>
</dbReference>
<dbReference type="GO" id="GO:0020037">
    <property type="term" value="F:heme binding"/>
    <property type="evidence" value="ECO:0007669"/>
    <property type="project" value="InterPro"/>
</dbReference>
<dbReference type="InterPro" id="IPR009160">
    <property type="entry name" value="Acyl-CoA_deSatase_haem/ster-bd"/>
</dbReference>
<keyword evidence="13 14" id="KW-0275">Fatty acid biosynthesis</keyword>
<evidence type="ECO:0000313" key="19">
    <source>
        <dbReference type="Proteomes" id="UP000827284"/>
    </source>
</evidence>
<evidence type="ECO:0000256" key="2">
    <source>
        <dbReference type="ARBA" id="ARBA00009295"/>
    </source>
</evidence>
<keyword evidence="5 16" id="KW-0812">Transmembrane</keyword>
<evidence type="ECO:0000256" key="12">
    <source>
        <dbReference type="ARBA" id="ARBA00023136"/>
    </source>
</evidence>
<dbReference type="EC" id="1.14.19.1" evidence="14"/>
<dbReference type="AlphaFoldDB" id="A0A9P3M2A2"/>
<evidence type="ECO:0000256" key="5">
    <source>
        <dbReference type="ARBA" id="ARBA00022692"/>
    </source>
</evidence>
<feature type="transmembrane region" description="Helical" evidence="16">
    <location>
        <begin position="134"/>
        <end position="154"/>
    </location>
</feature>
<dbReference type="GO" id="GO:0005789">
    <property type="term" value="C:endoplasmic reticulum membrane"/>
    <property type="evidence" value="ECO:0007669"/>
    <property type="project" value="TreeGrafter"/>
</dbReference>
<name>A0A9P3M2A2_9FUNG</name>
<dbReference type="OrthoDB" id="10260134at2759"/>
<proteinExistence type="inferred from homology"/>
<dbReference type="PRINTS" id="PR00363">
    <property type="entry name" value="CYTOCHROMEB5"/>
</dbReference>
<dbReference type="GO" id="GO:0004768">
    <property type="term" value="F:stearoyl-CoA 9-desaturase activity"/>
    <property type="evidence" value="ECO:0007669"/>
    <property type="project" value="UniProtKB-UniRule"/>
</dbReference>
<dbReference type="GO" id="GO:0006636">
    <property type="term" value="P:unsaturated fatty acid biosynthetic process"/>
    <property type="evidence" value="ECO:0007669"/>
    <property type="project" value="UniProtKB-UniRule"/>
</dbReference>
<dbReference type="PANTHER" id="PTHR11351">
    <property type="entry name" value="ACYL-COA DESATURASE"/>
    <property type="match status" value="1"/>
</dbReference>
<dbReference type="PROSITE" id="PS50255">
    <property type="entry name" value="CYTOCHROME_B5_2"/>
    <property type="match status" value="1"/>
</dbReference>
<dbReference type="Proteomes" id="UP000827284">
    <property type="component" value="Unassembled WGS sequence"/>
</dbReference>
<keyword evidence="3 14" id="KW-0444">Lipid biosynthesis</keyword>
<evidence type="ECO:0000259" key="17">
    <source>
        <dbReference type="PROSITE" id="PS50255"/>
    </source>
</evidence>
<organism evidence="18 19">
    <name type="scientific">Entomortierella parvispora</name>
    <dbReference type="NCBI Taxonomy" id="205924"/>
    <lineage>
        <taxon>Eukaryota</taxon>
        <taxon>Fungi</taxon>
        <taxon>Fungi incertae sedis</taxon>
        <taxon>Mucoromycota</taxon>
        <taxon>Mortierellomycotina</taxon>
        <taxon>Mortierellomycetes</taxon>
        <taxon>Mortierellales</taxon>
        <taxon>Mortierellaceae</taxon>
        <taxon>Entomortierella</taxon>
    </lineage>
</organism>
<keyword evidence="11 14" id="KW-0443">Lipid metabolism</keyword>
<protein>
    <recommendedName>
        <fullName evidence="14">Acyl-CoA desaturase</fullName>
        <ecNumber evidence="14">1.14.19.1</ecNumber>
    </recommendedName>
</protein>
<keyword evidence="14" id="KW-0249">Electron transport</keyword>
<evidence type="ECO:0000256" key="16">
    <source>
        <dbReference type="SAM" id="Phobius"/>
    </source>
</evidence>
<evidence type="ECO:0000256" key="9">
    <source>
        <dbReference type="ARBA" id="ARBA00023002"/>
    </source>
</evidence>
<dbReference type="InterPro" id="IPR001522">
    <property type="entry name" value="FADS-1_CS"/>
</dbReference>
<dbReference type="EMBL" id="BQFW01000015">
    <property type="protein sequence ID" value="GJJ78835.1"/>
    <property type="molecule type" value="Genomic_DNA"/>
</dbReference>
<keyword evidence="9 14" id="KW-0560">Oxidoreductase</keyword>
<evidence type="ECO:0000256" key="7">
    <source>
        <dbReference type="ARBA" id="ARBA00022832"/>
    </source>
</evidence>
<gene>
    <name evidence="18" type="ORF">EMPS_11194</name>
</gene>
<dbReference type="PANTHER" id="PTHR11351:SF31">
    <property type="entry name" value="DESATURASE 1, ISOFORM A-RELATED"/>
    <property type="match status" value="1"/>
</dbReference>
<dbReference type="Gene3D" id="3.10.120.10">
    <property type="entry name" value="Cytochrome b5-like heme/steroid binding domain"/>
    <property type="match status" value="1"/>
</dbReference>
<feature type="region of interest" description="Disordered" evidence="15">
    <location>
        <begin position="1"/>
        <end position="37"/>
    </location>
</feature>
<evidence type="ECO:0000256" key="11">
    <source>
        <dbReference type="ARBA" id="ARBA00023098"/>
    </source>
</evidence>
<dbReference type="PIRSF" id="PIRSF000345">
    <property type="entry name" value="OLE1"/>
    <property type="match status" value="1"/>
</dbReference>
<comment type="subcellular location">
    <subcellularLocation>
        <location evidence="1">Membrane</location>
        <topology evidence="1">Multi-pass membrane protein</topology>
    </subcellularLocation>
</comment>
<sequence length="514" mass="57862">MGSLTVPVQRTTRSSIKKTTLNRSSSSSSSDDSDSETVERLSVLSRASSISSLDDDLMSTTATPVTSATVKVVKHEEKIPEITTKNDFSVLSEPWKLTNFYKKLDWVHVLGLVFMPIYGFYMAFTSVPLQQKTAVFVVAYYFFTGLGITAGYHRLWSHRAYSAGPLLQFILMLASTGAMQGSIRWWCRNHRAHHRYTDTEKDPYGAQRGLIWSHILWMLVRQDPTTVGWADVSDLKANKLVRFQHNQFLWFAPLMSLGVPTLVAGLGWGDYWGGLIYGGIIRQFVVHHATFCVNSLAHWLGDMPFDDRHTPRDHILTALVTLGEGYHNFHHEFPSDYRNAIRFYQYDPTKWLISVCAFLGLASDLKRFPTNEIKKGQLRMKQQELDREKSRLIWGTPLAKLPVYTFEEFQEMATEKGMAVTLIEGIIYDIESFVDEHPGGRSLIKSAIGKDATTSFNGGVYDHSNAARHLLERMRIGAVAGGGYVEHRQSSTAAPKLSTVPAGSYPPSSHFFSS</sequence>
<dbReference type="InterPro" id="IPR005804">
    <property type="entry name" value="FA_desaturase_dom"/>
</dbReference>
<keyword evidence="19" id="KW-1185">Reference proteome</keyword>
<accession>A0A9P3M2A2</accession>
<keyword evidence="6 14" id="KW-0479">Metal-binding</keyword>
<dbReference type="PRINTS" id="PR00075">
    <property type="entry name" value="FACDDSATRASE"/>
</dbReference>
<dbReference type="InterPro" id="IPR015876">
    <property type="entry name" value="Acyl-CoA_DS"/>
</dbReference>